<keyword evidence="7 8" id="KW-0472">Membrane</keyword>
<dbReference type="EMBL" id="ACCJ01000464">
    <property type="protein sequence ID" value="EEG52271.1"/>
    <property type="molecule type" value="Genomic_DNA"/>
</dbReference>
<dbReference type="PANTHER" id="PTHR36838:SF1">
    <property type="entry name" value="SLR1864 PROTEIN"/>
    <property type="match status" value="1"/>
</dbReference>
<name>C0D8T9_9FIRM</name>
<dbReference type="InterPro" id="IPR038770">
    <property type="entry name" value="Na+/solute_symporter_sf"/>
</dbReference>
<accession>C0D8T9</accession>
<evidence type="ECO:0000256" key="5">
    <source>
        <dbReference type="ARBA" id="ARBA00022692"/>
    </source>
</evidence>
<keyword evidence="6 8" id="KW-1133">Transmembrane helix</keyword>
<feature type="transmembrane region" description="Helical" evidence="8">
    <location>
        <begin position="110"/>
        <end position="135"/>
    </location>
</feature>
<evidence type="ECO:0000256" key="8">
    <source>
        <dbReference type="SAM" id="Phobius"/>
    </source>
</evidence>
<dbReference type="GO" id="GO:0005886">
    <property type="term" value="C:plasma membrane"/>
    <property type="evidence" value="ECO:0007669"/>
    <property type="project" value="UniProtKB-SubCell"/>
</dbReference>
<dbReference type="Pfam" id="PF03547">
    <property type="entry name" value="Mem_trans"/>
    <property type="match status" value="1"/>
</dbReference>
<feature type="transmembrane region" description="Helical" evidence="8">
    <location>
        <begin position="64"/>
        <end position="90"/>
    </location>
</feature>
<keyword evidence="10" id="KW-1185">Reference proteome</keyword>
<keyword evidence="5 8" id="KW-0812">Transmembrane</keyword>
<reference evidence="9 10" key="2">
    <citation type="submission" date="2009-02" db="EMBL/GenBank/DDBJ databases">
        <title>Draft genome sequence of Clostridium asparagiforme (DSM 15981).</title>
        <authorList>
            <person name="Sudarsanam P."/>
            <person name="Ley R."/>
            <person name="Guruge J."/>
            <person name="Turnbaugh P.J."/>
            <person name="Mahowald M."/>
            <person name="Liep D."/>
            <person name="Gordon J."/>
        </authorList>
    </citation>
    <scope>NUCLEOTIDE SEQUENCE [LARGE SCALE GENOMIC DNA]</scope>
    <source>
        <strain evidence="9 10">DSM 15981</strain>
    </source>
</reference>
<dbReference type="GO" id="GO:0055085">
    <property type="term" value="P:transmembrane transport"/>
    <property type="evidence" value="ECO:0007669"/>
    <property type="project" value="InterPro"/>
</dbReference>
<evidence type="ECO:0000256" key="2">
    <source>
        <dbReference type="ARBA" id="ARBA00010145"/>
    </source>
</evidence>
<evidence type="ECO:0000256" key="4">
    <source>
        <dbReference type="ARBA" id="ARBA00022475"/>
    </source>
</evidence>
<comment type="similarity">
    <text evidence="2">Belongs to the auxin efflux carrier (TC 2.A.69) family.</text>
</comment>
<feature type="transmembrane region" description="Helical" evidence="8">
    <location>
        <begin position="285"/>
        <end position="303"/>
    </location>
</feature>
<keyword evidence="4" id="KW-1003">Cell membrane</keyword>
<organism evidence="9 10">
    <name type="scientific">[Clostridium] asparagiforme DSM 15981</name>
    <dbReference type="NCBI Taxonomy" id="518636"/>
    <lineage>
        <taxon>Bacteria</taxon>
        <taxon>Bacillati</taxon>
        <taxon>Bacillota</taxon>
        <taxon>Clostridia</taxon>
        <taxon>Lachnospirales</taxon>
        <taxon>Lachnospiraceae</taxon>
        <taxon>Enterocloster</taxon>
    </lineage>
</organism>
<evidence type="ECO:0000256" key="3">
    <source>
        <dbReference type="ARBA" id="ARBA00022448"/>
    </source>
</evidence>
<feature type="transmembrane region" description="Helical" evidence="8">
    <location>
        <begin position="225"/>
        <end position="248"/>
    </location>
</feature>
<dbReference type="Proteomes" id="UP000004756">
    <property type="component" value="Unassembled WGS sequence"/>
</dbReference>
<dbReference type="InterPro" id="IPR004776">
    <property type="entry name" value="Mem_transp_PIN-like"/>
</dbReference>
<evidence type="ECO:0000256" key="7">
    <source>
        <dbReference type="ARBA" id="ARBA00023136"/>
    </source>
</evidence>
<gene>
    <name evidence="9" type="ORF">CLOSTASPAR_05688</name>
</gene>
<reference evidence="9 10" key="1">
    <citation type="submission" date="2009-01" db="EMBL/GenBank/DDBJ databases">
        <authorList>
            <person name="Fulton L."/>
            <person name="Clifton S."/>
            <person name="Fulton B."/>
            <person name="Xu J."/>
            <person name="Minx P."/>
            <person name="Pepin K.H."/>
            <person name="Johnson M."/>
            <person name="Bhonagiri V."/>
            <person name="Nash W.E."/>
            <person name="Mardis E.R."/>
            <person name="Wilson R.K."/>
        </authorList>
    </citation>
    <scope>NUCLEOTIDE SEQUENCE [LARGE SCALE GENOMIC DNA]</scope>
    <source>
        <strain evidence="9 10">DSM 15981</strain>
    </source>
</reference>
<protein>
    <submittedName>
        <fullName evidence="9">Transporter, auxin efflux carrier (AEC) family protein</fullName>
    </submittedName>
</protein>
<dbReference type="PANTHER" id="PTHR36838">
    <property type="entry name" value="AUXIN EFFLUX CARRIER FAMILY PROTEIN"/>
    <property type="match status" value="1"/>
</dbReference>
<dbReference type="Gene3D" id="1.20.1530.20">
    <property type="match status" value="1"/>
</dbReference>
<comment type="subcellular location">
    <subcellularLocation>
        <location evidence="1">Cell membrane</location>
        <topology evidence="1">Multi-pass membrane protein</topology>
    </subcellularLocation>
</comment>
<dbReference type="AlphaFoldDB" id="C0D8T9"/>
<sequence>MDMDFNNLFIMQGMLFSLMLLGLYLRKIGMITDSNRELLTDLVVNVTLPCSIVKSFEMEFNGEILRSCLVIFLVAIGIQIGSFLLSYMLYPGVEEKHKKVLQYATICSNAGILGNPIAEGIFGPLGLMYASVYLIPQRTFMWSMGLTYFTECPDKKSLVKKVATHPCIIAVAIGLFLMIAQLRLPGFVGQTVHTLAGANTGISMLFIGSILAGQCFKSMWTRLTVYYAFVRLFLVPFLVWAVCALLHLNPLVTGVSVVLAGMPAASVTAILAAKYSCDEVFATKCVISSTLLSMVTAPLWCIFLA</sequence>
<evidence type="ECO:0000256" key="1">
    <source>
        <dbReference type="ARBA" id="ARBA00004651"/>
    </source>
</evidence>
<keyword evidence="3" id="KW-0813">Transport</keyword>
<proteinExistence type="inferred from homology"/>
<feature type="transmembrane region" description="Helical" evidence="8">
    <location>
        <begin position="162"/>
        <end position="182"/>
    </location>
</feature>
<evidence type="ECO:0000256" key="6">
    <source>
        <dbReference type="ARBA" id="ARBA00022989"/>
    </source>
</evidence>
<feature type="transmembrane region" description="Helical" evidence="8">
    <location>
        <begin position="254"/>
        <end position="273"/>
    </location>
</feature>
<feature type="transmembrane region" description="Helical" evidence="8">
    <location>
        <begin position="6"/>
        <end position="25"/>
    </location>
</feature>
<evidence type="ECO:0000313" key="9">
    <source>
        <dbReference type="EMBL" id="EEG52271.1"/>
    </source>
</evidence>
<dbReference type="HOGENOM" id="CLU_056175_1_1_9"/>
<feature type="transmembrane region" description="Helical" evidence="8">
    <location>
        <begin position="194"/>
        <end position="213"/>
    </location>
</feature>
<evidence type="ECO:0000313" key="10">
    <source>
        <dbReference type="Proteomes" id="UP000004756"/>
    </source>
</evidence>
<comment type="caution">
    <text evidence="9">The sequence shown here is derived from an EMBL/GenBank/DDBJ whole genome shotgun (WGS) entry which is preliminary data.</text>
</comment>